<dbReference type="AlphaFoldDB" id="A0AA88A6I8"/>
<evidence type="ECO:0000313" key="2">
    <source>
        <dbReference type="Proteomes" id="UP001187192"/>
    </source>
</evidence>
<accession>A0AA88A6I8</accession>
<gene>
    <name evidence="1" type="ORF">TIFTF001_007396</name>
</gene>
<name>A0AA88A6I8_FICCA</name>
<keyword evidence="2" id="KW-1185">Reference proteome</keyword>
<protein>
    <submittedName>
        <fullName evidence="1">Uncharacterized protein</fullName>
    </submittedName>
</protein>
<dbReference type="Proteomes" id="UP001187192">
    <property type="component" value="Unassembled WGS sequence"/>
</dbReference>
<organism evidence="1 2">
    <name type="scientific">Ficus carica</name>
    <name type="common">Common fig</name>
    <dbReference type="NCBI Taxonomy" id="3494"/>
    <lineage>
        <taxon>Eukaryota</taxon>
        <taxon>Viridiplantae</taxon>
        <taxon>Streptophyta</taxon>
        <taxon>Embryophyta</taxon>
        <taxon>Tracheophyta</taxon>
        <taxon>Spermatophyta</taxon>
        <taxon>Magnoliopsida</taxon>
        <taxon>eudicotyledons</taxon>
        <taxon>Gunneridae</taxon>
        <taxon>Pentapetalae</taxon>
        <taxon>rosids</taxon>
        <taxon>fabids</taxon>
        <taxon>Rosales</taxon>
        <taxon>Moraceae</taxon>
        <taxon>Ficeae</taxon>
        <taxon>Ficus</taxon>
    </lineage>
</organism>
<dbReference type="EMBL" id="BTGU01000007">
    <property type="protein sequence ID" value="GMN38161.1"/>
    <property type="molecule type" value="Genomic_DNA"/>
</dbReference>
<evidence type="ECO:0000313" key="1">
    <source>
        <dbReference type="EMBL" id="GMN38161.1"/>
    </source>
</evidence>
<proteinExistence type="predicted"/>
<reference evidence="1" key="1">
    <citation type="submission" date="2023-07" db="EMBL/GenBank/DDBJ databases">
        <title>draft genome sequence of fig (Ficus carica).</title>
        <authorList>
            <person name="Takahashi T."/>
            <person name="Nishimura K."/>
        </authorList>
    </citation>
    <scope>NUCLEOTIDE SEQUENCE</scope>
</reference>
<sequence>MVTCKREATCSKVDTDNVSVKDTPILRLVKGIEEQAKEKQSFNREEWRCQKVKGGRATRVQVSVSNIRCQVVQGGGWNVGLDIVRPSVGAGCRNNSVPQTQLRVQMCSVDPKSTRACIGGPPTALGGGVFEAQSQLMIPSGIALIESPTMFPELLGEGRKGKIQRTQLHETDDCARRLGKPKISLVRSVVRVGLCFLPWKEFNDEDFTIKG</sequence>
<comment type="caution">
    <text evidence="1">The sequence shown here is derived from an EMBL/GenBank/DDBJ whole genome shotgun (WGS) entry which is preliminary data.</text>
</comment>